<keyword evidence="5 7" id="KW-1133">Transmembrane helix</keyword>
<dbReference type="InterPro" id="IPR003439">
    <property type="entry name" value="ABC_transporter-like_ATP-bd"/>
</dbReference>
<dbReference type="GO" id="GO:0005524">
    <property type="term" value="F:ATP binding"/>
    <property type="evidence" value="ECO:0007669"/>
    <property type="project" value="UniProtKB-KW"/>
</dbReference>
<feature type="domain" description="ABC transporter" evidence="8">
    <location>
        <begin position="341"/>
        <end position="575"/>
    </location>
</feature>
<dbReference type="InterPro" id="IPR011527">
    <property type="entry name" value="ABC1_TM_dom"/>
</dbReference>
<dbReference type="SUPFAM" id="SSF52540">
    <property type="entry name" value="P-loop containing nucleoside triphosphate hydrolases"/>
    <property type="match status" value="1"/>
</dbReference>
<dbReference type="InterPro" id="IPR039421">
    <property type="entry name" value="Type_1_exporter"/>
</dbReference>
<dbReference type="InterPro" id="IPR036640">
    <property type="entry name" value="ABC1_TM_sf"/>
</dbReference>
<dbReference type="Pfam" id="PF00664">
    <property type="entry name" value="ABC_membrane"/>
    <property type="match status" value="1"/>
</dbReference>
<dbReference type="PANTHER" id="PTHR24221:SF654">
    <property type="entry name" value="ATP-BINDING CASSETTE SUB-FAMILY B MEMBER 6"/>
    <property type="match status" value="1"/>
</dbReference>
<evidence type="ECO:0000259" key="8">
    <source>
        <dbReference type="PROSITE" id="PS50893"/>
    </source>
</evidence>
<accession>A0A543BL23</accession>
<evidence type="ECO:0000256" key="2">
    <source>
        <dbReference type="ARBA" id="ARBA00022692"/>
    </source>
</evidence>
<dbReference type="SMART" id="SM00382">
    <property type="entry name" value="AAA"/>
    <property type="match status" value="1"/>
</dbReference>
<keyword evidence="4 10" id="KW-0067">ATP-binding</keyword>
<feature type="transmembrane region" description="Helical" evidence="7">
    <location>
        <begin position="63"/>
        <end position="83"/>
    </location>
</feature>
<evidence type="ECO:0000256" key="1">
    <source>
        <dbReference type="ARBA" id="ARBA00004651"/>
    </source>
</evidence>
<reference evidence="10 11" key="1">
    <citation type="submission" date="2019-06" db="EMBL/GenBank/DDBJ databases">
        <title>Sequencing the genomes of 1000 actinobacteria strains.</title>
        <authorList>
            <person name="Klenk H.-P."/>
        </authorList>
    </citation>
    <scope>NUCLEOTIDE SEQUENCE [LARGE SCALE GENOMIC DNA]</scope>
    <source>
        <strain evidence="10 11">DSM 20169</strain>
    </source>
</reference>
<evidence type="ECO:0000256" key="6">
    <source>
        <dbReference type="ARBA" id="ARBA00023136"/>
    </source>
</evidence>
<feature type="transmembrane region" description="Helical" evidence="7">
    <location>
        <begin position="165"/>
        <end position="181"/>
    </location>
</feature>
<comment type="subcellular location">
    <subcellularLocation>
        <location evidence="1">Cell membrane</location>
        <topology evidence="1">Multi-pass membrane protein</topology>
    </subcellularLocation>
</comment>
<keyword evidence="6 7" id="KW-0472">Membrane</keyword>
<keyword evidence="11" id="KW-1185">Reference proteome</keyword>
<dbReference type="Gene3D" id="3.40.50.300">
    <property type="entry name" value="P-loop containing nucleotide triphosphate hydrolases"/>
    <property type="match status" value="1"/>
</dbReference>
<dbReference type="GO" id="GO:0140359">
    <property type="term" value="F:ABC-type transporter activity"/>
    <property type="evidence" value="ECO:0007669"/>
    <property type="project" value="InterPro"/>
</dbReference>
<dbReference type="AlphaFoldDB" id="A0A543BL23"/>
<evidence type="ECO:0000256" key="5">
    <source>
        <dbReference type="ARBA" id="ARBA00022989"/>
    </source>
</evidence>
<name>A0A543BL23_9MICO</name>
<dbReference type="PROSITE" id="PS50929">
    <property type="entry name" value="ABC_TM1F"/>
    <property type="match status" value="1"/>
</dbReference>
<dbReference type="EMBL" id="VFOX01000001">
    <property type="protein sequence ID" value="TQL85521.1"/>
    <property type="molecule type" value="Genomic_DNA"/>
</dbReference>
<dbReference type="InterPro" id="IPR027417">
    <property type="entry name" value="P-loop_NTPase"/>
</dbReference>
<keyword evidence="3" id="KW-0547">Nucleotide-binding</keyword>
<keyword evidence="2 7" id="KW-0812">Transmembrane</keyword>
<dbReference type="InterPro" id="IPR003593">
    <property type="entry name" value="AAA+_ATPase"/>
</dbReference>
<dbReference type="OrthoDB" id="9806127at2"/>
<dbReference type="PROSITE" id="PS00211">
    <property type="entry name" value="ABC_TRANSPORTER_1"/>
    <property type="match status" value="1"/>
</dbReference>
<dbReference type="InterPro" id="IPR017871">
    <property type="entry name" value="ABC_transporter-like_CS"/>
</dbReference>
<evidence type="ECO:0000256" key="7">
    <source>
        <dbReference type="SAM" id="Phobius"/>
    </source>
</evidence>
<protein>
    <submittedName>
        <fullName evidence="10">ATP-binding cassette subfamily B protein</fullName>
    </submittedName>
</protein>
<sequence length="588" mass="61976">MNATQQSRLRPQPAEVAQLIRPVRWRVRAAIALTALSCACTTAGLLAVAGLADALLVTSAAPWGWLVGIALGLIGGVALRILADVLTHQADADLAHGIRHRLADALERAPFSWFQDHPAGGIRTVVADDVTKMHHLVAHSYTDLTAAIAAPGFAAAAIAVIDVRLLLVLAVPVVAAVFLGRRMSAVNAEKMPGYGAAAGALGIEITEFLDTVPLLRSFGRAGALTTRLRRADTRFVDYFLSWAKPLIQPETLQAQLVSPVTLLAIVIGSGTAFVAAGWTSPLALIPVALLGLSVSQPLTAIADNSRSLQMARGSAKAIQDILDTPGEQARGTEPFPPVADITLDDVSYERDGTPILDRITLRIAQGAQVAIVGPSGAGKTTLARIIVGLITPSSGSVHIGDVPLSAIDRDARRSAIGYLGQHSHLLRASVAENITLTSDPDPERIAAALRAASAEEFVQALPRAAETIAGEEHTFSGGQQQRLAIARVAYLPPRVLVLDEPTARVDVETEHDVQRGLASLLAAAPGTTTVVVSHRLETIADADSIIVLDSGSIVQQGAHEQLLAQTGLYRRLWNAQLMRPEDPTEGEQ</sequence>
<dbReference type="SUPFAM" id="SSF90123">
    <property type="entry name" value="ABC transporter transmembrane region"/>
    <property type="match status" value="1"/>
</dbReference>
<dbReference type="PROSITE" id="PS50893">
    <property type="entry name" value="ABC_TRANSPORTER_2"/>
    <property type="match status" value="1"/>
</dbReference>
<dbReference type="Proteomes" id="UP000317209">
    <property type="component" value="Unassembled WGS sequence"/>
</dbReference>
<feature type="transmembrane region" description="Helical" evidence="7">
    <location>
        <begin position="29"/>
        <end position="51"/>
    </location>
</feature>
<feature type="transmembrane region" description="Helical" evidence="7">
    <location>
        <begin position="141"/>
        <end position="159"/>
    </location>
</feature>
<dbReference type="GO" id="GO:0005886">
    <property type="term" value="C:plasma membrane"/>
    <property type="evidence" value="ECO:0007669"/>
    <property type="project" value="UniProtKB-SubCell"/>
</dbReference>
<dbReference type="Pfam" id="PF00005">
    <property type="entry name" value="ABC_tran"/>
    <property type="match status" value="1"/>
</dbReference>
<comment type="caution">
    <text evidence="10">The sequence shown here is derived from an EMBL/GenBank/DDBJ whole genome shotgun (WGS) entry which is preliminary data.</text>
</comment>
<evidence type="ECO:0000313" key="10">
    <source>
        <dbReference type="EMBL" id="TQL85521.1"/>
    </source>
</evidence>
<evidence type="ECO:0000256" key="4">
    <source>
        <dbReference type="ARBA" id="ARBA00022840"/>
    </source>
</evidence>
<proteinExistence type="predicted"/>
<feature type="domain" description="ABC transmembrane type-1" evidence="9">
    <location>
        <begin position="29"/>
        <end position="310"/>
    </location>
</feature>
<gene>
    <name evidence="10" type="ORF">FB560_1138</name>
</gene>
<evidence type="ECO:0000259" key="9">
    <source>
        <dbReference type="PROSITE" id="PS50929"/>
    </source>
</evidence>
<dbReference type="GO" id="GO:0016887">
    <property type="term" value="F:ATP hydrolysis activity"/>
    <property type="evidence" value="ECO:0007669"/>
    <property type="project" value="InterPro"/>
</dbReference>
<evidence type="ECO:0000256" key="3">
    <source>
        <dbReference type="ARBA" id="ARBA00022741"/>
    </source>
</evidence>
<dbReference type="GO" id="GO:0034040">
    <property type="term" value="F:ATPase-coupled lipid transmembrane transporter activity"/>
    <property type="evidence" value="ECO:0007669"/>
    <property type="project" value="TreeGrafter"/>
</dbReference>
<dbReference type="Gene3D" id="1.20.1560.10">
    <property type="entry name" value="ABC transporter type 1, transmembrane domain"/>
    <property type="match status" value="1"/>
</dbReference>
<dbReference type="PANTHER" id="PTHR24221">
    <property type="entry name" value="ATP-BINDING CASSETTE SUB-FAMILY B"/>
    <property type="match status" value="1"/>
</dbReference>
<dbReference type="RefSeq" id="WP_141871462.1">
    <property type="nucleotide sequence ID" value="NZ_VFOX01000001.1"/>
</dbReference>
<evidence type="ECO:0000313" key="11">
    <source>
        <dbReference type="Proteomes" id="UP000317209"/>
    </source>
</evidence>
<organism evidence="10 11">
    <name type="scientific">Microbacterium saperdae</name>
    <dbReference type="NCBI Taxonomy" id="69368"/>
    <lineage>
        <taxon>Bacteria</taxon>
        <taxon>Bacillati</taxon>
        <taxon>Actinomycetota</taxon>
        <taxon>Actinomycetes</taxon>
        <taxon>Micrococcales</taxon>
        <taxon>Microbacteriaceae</taxon>
        <taxon>Microbacterium</taxon>
    </lineage>
</organism>
<feature type="transmembrane region" description="Helical" evidence="7">
    <location>
        <begin position="256"/>
        <end position="276"/>
    </location>
</feature>